<dbReference type="RefSeq" id="WP_327789812.1">
    <property type="nucleotide sequence ID" value="NZ_JARGEQ010000126.1"/>
</dbReference>
<gene>
    <name evidence="2" type="ORF">PZ740_13480</name>
</gene>
<keyword evidence="3" id="KW-1185">Reference proteome</keyword>
<feature type="compositionally biased region" description="Basic and acidic residues" evidence="1">
    <location>
        <begin position="96"/>
        <end position="107"/>
    </location>
</feature>
<proteinExistence type="predicted"/>
<dbReference type="EMBL" id="JARGEQ010000126">
    <property type="protein sequence ID" value="MDF1587393.1"/>
    <property type="molecule type" value="Genomic_DNA"/>
</dbReference>
<comment type="caution">
    <text evidence="2">The sequence shown here is derived from an EMBL/GenBank/DDBJ whole genome shotgun (WGS) entry which is preliminary data.</text>
</comment>
<dbReference type="AlphaFoldDB" id="A0AAP4D6E0"/>
<reference evidence="2 3" key="1">
    <citation type="submission" date="2023-03" db="EMBL/GenBank/DDBJ databases">
        <title>YIM 152171 draft genome.</title>
        <authorList>
            <person name="Yang Z."/>
        </authorList>
    </citation>
    <scope>NUCLEOTIDE SEQUENCE [LARGE SCALE GENOMIC DNA]</scope>
    <source>
        <strain evidence="2 3">YIM 152171</strain>
    </source>
</reference>
<evidence type="ECO:0000256" key="1">
    <source>
        <dbReference type="SAM" id="MobiDB-lite"/>
    </source>
</evidence>
<sequence length="175" mass="19084">MRKPSKIREFEKGHEPEGEVVELERQPVVLRFPPSAYRAVEPDELEAWHKEVADRLGLTFDIGGGSGGTVTFCKRGGSGAAYRCDCDVDGAGSGRPLEKDPEGRPLRPWDSTPVVLDFPPVAYELVQPERLKDWAGELQKRFGRRFDIGGGSGGTVSFCQRGGSGAAYRCDSDIA</sequence>
<dbReference type="Proteomes" id="UP001301140">
    <property type="component" value="Unassembled WGS sequence"/>
</dbReference>
<organism evidence="2 3">
    <name type="scientific">Marinimicrococcus flavescens</name>
    <dbReference type="NCBI Taxonomy" id="3031815"/>
    <lineage>
        <taxon>Bacteria</taxon>
        <taxon>Pseudomonadati</taxon>
        <taxon>Pseudomonadota</taxon>
        <taxon>Alphaproteobacteria</taxon>
        <taxon>Geminicoccales</taxon>
        <taxon>Geminicoccaceae</taxon>
        <taxon>Marinimicrococcus</taxon>
    </lineage>
</organism>
<feature type="region of interest" description="Disordered" evidence="1">
    <location>
        <begin position="92"/>
        <end position="111"/>
    </location>
</feature>
<name>A0AAP4D6E0_9PROT</name>
<evidence type="ECO:0000313" key="2">
    <source>
        <dbReference type="EMBL" id="MDF1587393.1"/>
    </source>
</evidence>
<accession>A0AAP4D6E0</accession>
<evidence type="ECO:0000313" key="3">
    <source>
        <dbReference type="Proteomes" id="UP001301140"/>
    </source>
</evidence>
<protein>
    <submittedName>
        <fullName evidence="2">Uncharacterized protein</fullName>
    </submittedName>
</protein>